<evidence type="ECO:0000313" key="2">
    <source>
        <dbReference type="Proteomes" id="UP000198727"/>
    </source>
</evidence>
<organism evidence="1 2">
    <name type="scientific">Amycolatopsis arida</name>
    <dbReference type="NCBI Taxonomy" id="587909"/>
    <lineage>
        <taxon>Bacteria</taxon>
        <taxon>Bacillati</taxon>
        <taxon>Actinomycetota</taxon>
        <taxon>Actinomycetes</taxon>
        <taxon>Pseudonocardiales</taxon>
        <taxon>Pseudonocardiaceae</taxon>
        <taxon>Amycolatopsis</taxon>
    </lineage>
</organism>
<dbReference type="EMBL" id="FOWW01000005">
    <property type="protein sequence ID" value="SFQ19555.1"/>
    <property type="molecule type" value="Genomic_DNA"/>
</dbReference>
<dbReference type="Gene3D" id="3.30.2030.20">
    <property type="match status" value="1"/>
</dbReference>
<name>A0A1I5WIN1_9PSEU</name>
<gene>
    <name evidence="1" type="ORF">SAMN05421810_105129</name>
</gene>
<evidence type="ECO:0000313" key="1">
    <source>
        <dbReference type="EMBL" id="SFQ19555.1"/>
    </source>
</evidence>
<protein>
    <submittedName>
        <fullName evidence="1">Uncharacterized protein</fullName>
    </submittedName>
</protein>
<keyword evidence="2" id="KW-1185">Reference proteome</keyword>
<dbReference type="STRING" id="587909.SAMN05421810_105129"/>
<dbReference type="Proteomes" id="UP000198727">
    <property type="component" value="Unassembled WGS sequence"/>
</dbReference>
<dbReference type="AlphaFoldDB" id="A0A1I5WIN1"/>
<sequence length="61" mass="6376">MAVSATSARSNTGIAYRSNQFSLHDQYGAEVSISTEDGTVLSLTTGCHPTESAVRQTGQAN</sequence>
<proteinExistence type="predicted"/>
<reference evidence="2" key="1">
    <citation type="submission" date="2016-10" db="EMBL/GenBank/DDBJ databases">
        <authorList>
            <person name="Varghese N."/>
            <person name="Submissions S."/>
        </authorList>
    </citation>
    <scope>NUCLEOTIDE SEQUENCE [LARGE SCALE GENOMIC DNA]</scope>
    <source>
        <strain evidence="2">CGMCC 4.5579</strain>
    </source>
</reference>
<accession>A0A1I5WIN1</accession>